<dbReference type="Proteomes" id="UP000182025">
    <property type="component" value="Unassembled WGS sequence"/>
</dbReference>
<sequence>MVAATQNRNTPSVSGHRRGYPVAALALCLAGTIAVVDADGLVQPGVTGLGLVAVGIFEARVDNSAGADGEQTAEVLRGFARLENSAGADEITAADIGKACFIVDNQTVAKTDGTGTRSIAGIVDAVDDVGVWVLIDPTSGVLL</sequence>
<keyword evidence="2" id="KW-1185">Reference proteome</keyword>
<gene>
    <name evidence="1" type="ORF">SAMN05216177_102265</name>
</gene>
<organism evidence="1 2">
    <name type="scientific">Ectopseudomonas toyotomiensis</name>
    <dbReference type="NCBI Taxonomy" id="554344"/>
    <lineage>
        <taxon>Bacteria</taxon>
        <taxon>Pseudomonadati</taxon>
        <taxon>Pseudomonadota</taxon>
        <taxon>Gammaproteobacteria</taxon>
        <taxon>Pseudomonadales</taxon>
        <taxon>Pseudomonadaceae</taxon>
        <taxon>Ectopseudomonas</taxon>
    </lineage>
</organism>
<evidence type="ECO:0000313" key="1">
    <source>
        <dbReference type="EMBL" id="SFP32145.1"/>
    </source>
</evidence>
<proteinExistence type="predicted"/>
<dbReference type="OrthoDB" id="5465205at2"/>
<evidence type="ECO:0000313" key="2">
    <source>
        <dbReference type="Proteomes" id="UP000182025"/>
    </source>
</evidence>
<protein>
    <submittedName>
        <fullName evidence="1">Uncharacterized protein</fullName>
    </submittedName>
</protein>
<reference evidence="2" key="1">
    <citation type="submission" date="2016-10" db="EMBL/GenBank/DDBJ databases">
        <authorList>
            <person name="Varghese N."/>
            <person name="Submissions S."/>
        </authorList>
    </citation>
    <scope>NUCLEOTIDE SEQUENCE [LARGE SCALE GENOMIC DNA]</scope>
    <source>
        <strain evidence="2">JCM 15604</strain>
    </source>
</reference>
<dbReference type="EMBL" id="FOXK01000002">
    <property type="protein sequence ID" value="SFP32145.1"/>
    <property type="molecule type" value="Genomic_DNA"/>
</dbReference>
<dbReference type="RefSeq" id="WP_074913680.1">
    <property type="nucleotide sequence ID" value="NZ_FOXK01000002.1"/>
</dbReference>
<name>A0A1I5PDM7_9GAMM</name>
<accession>A0A1I5PDM7</accession>
<dbReference type="AlphaFoldDB" id="A0A1I5PDM7"/>